<comment type="similarity">
    <text evidence="2">Belongs to the ubiquitin-activating E1 family.</text>
</comment>
<dbReference type="EMBL" id="JATAAI010000001">
    <property type="protein sequence ID" value="KAK1748782.1"/>
    <property type="molecule type" value="Genomic_DNA"/>
</dbReference>
<reference evidence="4" key="1">
    <citation type="submission" date="2023-06" db="EMBL/GenBank/DDBJ databases">
        <title>Survivors Of The Sea: Transcriptome response of Skeletonema marinoi to long-term dormancy.</title>
        <authorList>
            <person name="Pinder M.I.M."/>
            <person name="Kourtchenko O."/>
            <person name="Robertson E.K."/>
            <person name="Larsson T."/>
            <person name="Maumus F."/>
            <person name="Osuna-Cruz C.M."/>
            <person name="Vancaester E."/>
            <person name="Stenow R."/>
            <person name="Vandepoele K."/>
            <person name="Ploug H."/>
            <person name="Bruchert V."/>
            <person name="Godhe A."/>
            <person name="Topel M."/>
        </authorList>
    </citation>
    <scope>NUCLEOTIDE SEQUENCE</scope>
    <source>
        <strain evidence="4">R05AC</strain>
    </source>
</reference>
<comment type="pathway">
    <text evidence="1">Protein modification; protein ubiquitination.</text>
</comment>
<feature type="domain" description="Ubiquitin-activating enzyme SCCH" evidence="3">
    <location>
        <begin position="2"/>
        <end position="122"/>
    </location>
</feature>
<evidence type="ECO:0000313" key="4">
    <source>
        <dbReference type="EMBL" id="KAK1748782.1"/>
    </source>
</evidence>
<evidence type="ECO:0000256" key="1">
    <source>
        <dbReference type="ARBA" id="ARBA00004906"/>
    </source>
</evidence>
<organism evidence="4 5">
    <name type="scientific">Skeletonema marinoi</name>
    <dbReference type="NCBI Taxonomy" id="267567"/>
    <lineage>
        <taxon>Eukaryota</taxon>
        <taxon>Sar</taxon>
        <taxon>Stramenopiles</taxon>
        <taxon>Ochrophyta</taxon>
        <taxon>Bacillariophyta</taxon>
        <taxon>Coscinodiscophyceae</taxon>
        <taxon>Thalassiosirophycidae</taxon>
        <taxon>Thalassiosirales</taxon>
        <taxon>Skeletonemataceae</taxon>
        <taxon>Skeletonema</taxon>
        <taxon>Skeletonema marinoi-dohrnii complex</taxon>
    </lineage>
</organism>
<gene>
    <name evidence="4" type="ORF">QTG54_000721</name>
</gene>
<proteinExistence type="inferred from homology"/>
<dbReference type="Pfam" id="PF10585">
    <property type="entry name" value="UBA_E1_SCCH"/>
    <property type="match status" value="1"/>
</dbReference>
<dbReference type="SUPFAM" id="SSF69572">
    <property type="entry name" value="Activating enzymes of the ubiquitin-like proteins"/>
    <property type="match status" value="1"/>
</dbReference>
<comment type="caution">
    <text evidence="4">The sequence shown here is derived from an EMBL/GenBank/DDBJ whole genome shotgun (WGS) entry which is preliminary data.</text>
</comment>
<dbReference type="InterPro" id="IPR019572">
    <property type="entry name" value="UBA_E1_SCCH"/>
</dbReference>
<protein>
    <recommendedName>
        <fullName evidence="3">Ubiquitin-activating enzyme SCCH domain-containing protein</fullName>
    </recommendedName>
</protein>
<keyword evidence="5" id="KW-1185">Reference proteome</keyword>
<dbReference type="InterPro" id="IPR042063">
    <property type="entry name" value="Ubi_acti_E1_SCCH"/>
</dbReference>
<dbReference type="Gene3D" id="1.10.10.2660">
    <property type="entry name" value="Ubiquitin-activating enzyme E1, SCCH domain"/>
    <property type="match status" value="1"/>
</dbReference>
<accession>A0AAD9DIS6</accession>
<evidence type="ECO:0000313" key="5">
    <source>
        <dbReference type="Proteomes" id="UP001224775"/>
    </source>
</evidence>
<dbReference type="AlphaFoldDB" id="A0AAD9DIS6"/>
<sequence>MSIRKTLVDERPTSFEDCVVWARLKFETLFNNQIRQLLFNFPEDQVTSSGTKFWSGSKRCPKALTFDLNDNVKMRKCGEYVWYQGRTDEEYLLQVLQNVIVPDFTPKDGVKLHQQMLRQKSQKMLKLLRLLR</sequence>
<dbReference type="GO" id="GO:0008641">
    <property type="term" value="F:ubiquitin-like modifier activating enzyme activity"/>
    <property type="evidence" value="ECO:0007669"/>
    <property type="project" value="InterPro"/>
</dbReference>
<evidence type="ECO:0000256" key="2">
    <source>
        <dbReference type="ARBA" id="ARBA00005673"/>
    </source>
</evidence>
<name>A0AAD9DIS6_9STRA</name>
<dbReference type="Proteomes" id="UP001224775">
    <property type="component" value="Unassembled WGS sequence"/>
</dbReference>
<dbReference type="InterPro" id="IPR035985">
    <property type="entry name" value="Ubiquitin-activating_enz"/>
</dbReference>
<evidence type="ECO:0000259" key="3">
    <source>
        <dbReference type="Pfam" id="PF10585"/>
    </source>
</evidence>